<keyword evidence="1" id="KW-0732">Signal</keyword>
<dbReference type="KEGG" id="onl:100699066"/>
<dbReference type="GO" id="GO:0003676">
    <property type="term" value="F:nucleic acid binding"/>
    <property type="evidence" value="ECO:0007669"/>
    <property type="project" value="InterPro"/>
</dbReference>
<feature type="domain" description="DNA/RNA non-specific endonuclease/pyrophosphatase/phosphodiesterase" evidence="3">
    <location>
        <begin position="70"/>
        <end position="277"/>
    </location>
</feature>
<reference evidence="5" key="1">
    <citation type="submission" date="2012-01" db="EMBL/GenBank/DDBJ databases">
        <title>The Genome Sequence of Oreochromis niloticus (Nile Tilapia).</title>
        <authorList>
            <consortium name="Broad Institute Genome Assembly Team"/>
            <consortium name="Broad Institute Sequencing Platform"/>
            <person name="Di Palma F."/>
            <person name="Johnson J."/>
            <person name="Lander E.S."/>
            <person name="Lindblad-Toh K."/>
        </authorList>
    </citation>
    <scope>NUCLEOTIDE SEQUENCE [LARGE SCALE GENOMIC DNA]</scope>
</reference>
<dbReference type="OrthoDB" id="69221at2759"/>
<evidence type="ECO:0000259" key="2">
    <source>
        <dbReference type="SMART" id="SM00477"/>
    </source>
</evidence>
<dbReference type="GeneTree" id="ENSGT01030000234592"/>
<dbReference type="GeneID" id="100699066"/>
<dbReference type="GO" id="GO:0016787">
    <property type="term" value="F:hydrolase activity"/>
    <property type="evidence" value="ECO:0007669"/>
    <property type="project" value="InterPro"/>
</dbReference>
<evidence type="ECO:0000313" key="4">
    <source>
        <dbReference type="Ensembl" id="ENSONIP00000064349.1"/>
    </source>
</evidence>
<dbReference type="AlphaFoldDB" id="A0A669DYC1"/>
<sequence>MMTTSSRMWCFLLFTVILPIVPTLTEVVSSVSDCNEFLLDAKPPEIPDILNGNNILDQNRYKPICQTYRNSKKFLTLYDIENRIPVFSAYKYTGETTQKRPETPWMIEPQLEDRDTNNMRDEKYLNQACDYDYKDNKDYNRGHLFPACHAKDPNDKISTFTFTNIVPQAITFNSGSWERMETCIKCVLKNYCFNNNNVLEGFVVTGSVPSGDNKLKNRVNIPSILWSAFCCYNRNNKKWLASAHWGDNTAESEPIFMKTKTLNELYQELGIKVFPETSCPLSETVADYYKALPKTCQCLLPPLHTSASPTTSATAFPTISTTATTKITTNTIPRITAPQTYCSIRPYIQFLGHLTKSGLRGCFDLCGNRFEALSSVRTMSRETMQCYRLCRRFFSGVFTGIHHDY</sequence>
<dbReference type="SMART" id="SM00477">
    <property type="entry name" value="NUC"/>
    <property type="match status" value="1"/>
</dbReference>
<dbReference type="PANTHER" id="PTHR21472">
    <property type="entry name" value="ENDONUCLEASE DOMAIN-CONTAINING 1 PROTEIN ENDOD1"/>
    <property type="match status" value="1"/>
</dbReference>
<dbReference type="InterPro" id="IPR020821">
    <property type="entry name" value="ENPP1-3/EXOG-like_nuc-like"/>
</dbReference>
<dbReference type="GO" id="GO:0046872">
    <property type="term" value="F:metal ion binding"/>
    <property type="evidence" value="ECO:0007669"/>
    <property type="project" value="InterPro"/>
</dbReference>
<dbReference type="InParanoid" id="A0A669DYC1"/>
<dbReference type="OMA" id="SWERMET"/>
<feature type="chain" id="PRO_5025437229" evidence="1">
    <location>
        <begin position="26"/>
        <end position="405"/>
    </location>
</feature>
<feature type="signal peptide" evidence="1">
    <location>
        <begin position="1"/>
        <end position="25"/>
    </location>
</feature>
<evidence type="ECO:0000259" key="3">
    <source>
        <dbReference type="SMART" id="SM00892"/>
    </source>
</evidence>
<proteinExistence type="predicted"/>
<reference evidence="4" key="3">
    <citation type="submission" date="2025-09" db="UniProtKB">
        <authorList>
            <consortium name="Ensembl"/>
        </authorList>
    </citation>
    <scope>IDENTIFICATION</scope>
</reference>
<dbReference type="Gene3D" id="3.40.570.10">
    <property type="entry name" value="Extracellular Endonuclease, subunit A"/>
    <property type="match status" value="1"/>
</dbReference>
<dbReference type="Proteomes" id="UP000005207">
    <property type="component" value="Linkage group LG3"/>
</dbReference>
<dbReference type="InterPro" id="IPR044929">
    <property type="entry name" value="DNA/RNA_non-sp_Endonuclease_sf"/>
</dbReference>
<name>A0A669DYC1_ORENI</name>
<dbReference type="SMART" id="SM00892">
    <property type="entry name" value="Endonuclease_NS"/>
    <property type="match status" value="1"/>
</dbReference>
<gene>
    <name evidence="4" type="primary">LOC100699066</name>
</gene>
<dbReference type="Ensembl" id="ENSONIT00000072939.1">
    <property type="protein sequence ID" value="ENSONIP00000064349.1"/>
    <property type="gene ID" value="ENSONIG00000031550.1"/>
</dbReference>
<accession>A0A669DYC1</accession>
<dbReference type="InterPro" id="IPR001604">
    <property type="entry name" value="Endo_G_ENPP1-like_dom"/>
</dbReference>
<dbReference type="PANTHER" id="PTHR21472:SF15">
    <property type="entry name" value="ENDONUCLEASE DOMAIN-CONTAINING 1 PROTEIN-RELATED"/>
    <property type="match status" value="1"/>
</dbReference>
<dbReference type="Pfam" id="PF01223">
    <property type="entry name" value="Endonuclease_NS"/>
    <property type="match status" value="1"/>
</dbReference>
<reference evidence="4" key="2">
    <citation type="submission" date="2025-08" db="UniProtKB">
        <authorList>
            <consortium name="Ensembl"/>
        </authorList>
    </citation>
    <scope>IDENTIFICATION</scope>
</reference>
<evidence type="ECO:0000313" key="5">
    <source>
        <dbReference type="Proteomes" id="UP000005207"/>
    </source>
</evidence>
<dbReference type="InterPro" id="IPR044925">
    <property type="entry name" value="His-Me_finger_sf"/>
</dbReference>
<feature type="domain" description="ENPP1-3/EXOG-like endonuclease/phosphodiesterase" evidence="2">
    <location>
        <begin position="71"/>
        <end position="280"/>
    </location>
</feature>
<protein>
    <submittedName>
        <fullName evidence="4">Uncharacterized LOC100699066</fullName>
    </submittedName>
</protein>
<evidence type="ECO:0000256" key="1">
    <source>
        <dbReference type="SAM" id="SignalP"/>
    </source>
</evidence>
<dbReference type="InterPro" id="IPR039015">
    <property type="entry name" value="ENDOD1"/>
</dbReference>
<keyword evidence="5" id="KW-1185">Reference proteome</keyword>
<dbReference type="RefSeq" id="XP_005461246.1">
    <property type="nucleotide sequence ID" value="XM_005461189.3"/>
</dbReference>
<organism evidence="4 5">
    <name type="scientific">Oreochromis niloticus</name>
    <name type="common">Nile tilapia</name>
    <name type="synonym">Tilapia nilotica</name>
    <dbReference type="NCBI Taxonomy" id="8128"/>
    <lineage>
        <taxon>Eukaryota</taxon>
        <taxon>Metazoa</taxon>
        <taxon>Chordata</taxon>
        <taxon>Craniata</taxon>
        <taxon>Vertebrata</taxon>
        <taxon>Euteleostomi</taxon>
        <taxon>Actinopterygii</taxon>
        <taxon>Neopterygii</taxon>
        <taxon>Teleostei</taxon>
        <taxon>Neoteleostei</taxon>
        <taxon>Acanthomorphata</taxon>
        <taxon>Ovalentaria</taxon>
        <taxon>Cichlomorphae</taxon>
        <taxon>Cichliformes</taxon>
        <taxon>Cichlidae</taxon>
        <taxon>African cichlids</taxon>
        <taxon>Pseudocrenilabrinae</taxon>
        <taxon>Oreochromini</taxon>
        <taxon>Oreochromis</taxon>
    </lineage>
</organism>
<dbReference type="SUPFAM" id="SSF54060">
    <property type="entry name" value="His-Me finger endonucleases"/>
    <property type="match status" value="1"/>
</dbReference>